<reference evidence="19 20" key="1">
    <citation type="submission" date="2016-07" db="EMBL/GenBank/DDBJ databases">
        <title>Pervasive Adenine N6-methylation of Active Genes in Fungi.</title>
        <authorList>
            <consortium name="DOE Joint Genome Institute"/>
            <person name="Mondo S.J."/>
            <person name="Dannebaum R.O."/>
            <person name="Kuo R.C."/>
            <person name="Labutti K."/>
            <person name="Haridas S."/>
            <person name="Kuo A."/>
            <person name="Salamov A."/>
            <person name="Ahrendt S.R."/>
            <person name="Lipzen A."/>
            <person name="Sullivan W."/>
            <person name="Andreopoulos W.B."/>
            <person name="Clum A."/>
            <person name="Lindquist E."/>
            <person name="Daum C."/>
            <person name="Ramamoorthy G.K."/>
            <person name="Gryganskyi A."/>
            <person name="Culley D."/>
            <person name="Magnuson J.K."/>
            <person name="James T.Y."/>
            <person name="O'Malley M.A."/>
            <person name="Stajich J.E."/>
            <person name="Spatafora J.W."/>
            <person name="Visel A."/>
            <person name="Grigoriev I.V."/>
        </authorList>
    </citation>
    <scope>NUCLEOTIDE SEQUENCE [LARGE SCALE GENOMIC DNA]</scope>
    <source>
        <strain evidence="19 20">CBS 931.73</strain>
    </source>
</reference>
<evidence type="ECO:0000256" key="7">
    <source>
        <dbReference type="ARBA" id="ARBA00022692"/>
    </source>
</evidence>
<feature type="topological domain" description="Lumenal" evidence="17">
    <location>
        <begin position="1"/>
        <end position="9"/>
    </location>
</feature>
<feature type="binding site" evidence="17">
    <location>
        <begin position="178"/>
        <end position="179"/>
    </location>
    <ligand>
        <name>S-adenosyl-L-methionine</name>
        <dbReference type="ChEBI" id="CHEBI:59789"/>
    </ligand>
</feature>
<keyword evidence="3 17" id="KW-0444">Lipid biosynthesis</keyword>
<keyword evidence="6 17" id="KW-0949">S-adenosyl-L-methionine</keyword>
<feature type="topological domain" description="Cytoplasmic" evidence="17">
    <location>
        <begin position="65"/>
        <end position="91"/>
    </location>
</feature>
<feature type="transmembrane region" description="Helical" evidence="18">
    <location>
        <begin position="12"/>
        <end position="30"/>
    </location>
</feature>
<keyword evidence="8 17" id="KW-0256">Endoplasmic reticulum</keyword>
<evidence type="ECO:0000313" key="20">
    <source>
        <dbReference type="Proteomes" id="UP000193498"/>
    </source>
</evidence>
<evidence type="ECO:0000256" key="12">
    <source>
        <dbReference type="ARBA" id="ARBA00023136"/>
    </source>
</evidence>
<feature type="intramembrane region" description="Helical" evidence="17">
    <location>
        <begin position="10"/>
        <end position="30"/>
    </location>
</feature>
<feature type="transmembrane region" description="Helical" evidence="18">
    <location>
        <begin position="147"/>
        <end position="171"/>
    </location>
</feature>
<feature type="topological domain" description="Lumenal" evidence="17">
    <location>
        <begin position="31"/>
        <end position="42"/>
    </location>
</feature>
<feature type="binding site" evidence="17">
    <location>
        <begin position="96"/>
        <end position="98"/>
    </location>
    <ligand>
        <name>S-adenosyl-L-methionine</name>
        <dbReference type="ChEBI" id="CHEBI:59789"/>
    </ligand>
</feature>
<dbReference type="Pfam" id="PF04191">
    <property type="entry name" value="PEMT"/>
    <property type="match status" value="1"/>
</dbReference>
<dbReference type="PROSITE" id="PS51599">
    <property type="entry name" value="SAM_PEMT_PEM2"/>
    <property type="match status" value="1"/>
</dbReference>
<comment type="function">
    <text evidence="17">Catalyzes the second two steps of the methylation pathway of phosphatidylcholine biosynthesis, the SAM-dependent methylation of phosphatidylmonomethylethanolamine (PMME) to phosphatidyldimethylethanolamine (PDME) and of PDME to phosphatidylcholine (PC).</text>
</comment>
<dbReference type="GO" id="GO:0032259">
    <property type="term" value="P:methylation"/>
    <property type="evidence" value="ECO:0007669"/>
    <property type="project" value="UniProtKB-KW"/>
</dbReference>
<dbReference type="GO" id="GO:0031966">
    <property type="term" value="C:mitochondrial membrane"/>
    <property type="evidence" value="ECO:0007669"/>
    <property type="project" value="UniProtKB-SubCell"/>
</dbReference>
<keyword evidence="9 17" id="KW-1133">Transmembrane helix</keyword>
<dbReference type="EMBL" id="MCFE01000039">
    <property type="protein sequence ID" value="ORY04099.1"/>
    <property type="molecule type" value="Genomic_DNA"/>
</dbReference>
<dbReference type="PIRSF" id="PIRSF005444">
    <property type="entry name" value="PEMT"/>
    <property type="match status" value="1"/>
</dbReference>
<dbReference type="HAMAP" id="MF_03216">
    <property type="entry name" value="PLMT"/>
    <property type="match status" value="1"/>
</dbReference>
<evidence type="ECO:0000313" key="19">
    <source>
        <dbReference type="EMBL" id="ORY04099.1"/>
    </source>
</evidence>
<keyword evidence="11 17" id="KW-0496">Mitochondrion</keyword>
<evidence type="ECO:0000256" key="1">
    <source>
        <dbReference type="ARBA" id="ARBA00004969"/>
    </source>
</evidence>
<keyword evidence="4 17" id="KW-0489">Methyltransferase</keyword>
<feature type="transmembrane region" description="Helical" evidence="18">
    <location>
        <begin position="89"/>
        <end position="117"/>
    </location>
</feature>
<dbReference type="EC" id="2.1.1.71" evidence="17"/>
<evidence type="ECO:0000256" key="2">
    <source>
        <dbReference type="ARBA" id="ARBA00005189"/>
    </source>
</evidence>
<evidence type="ECO:0000256" key="16">
    <source>
        <dbReference type="ARBA" id="ARBA00052459"/>
    </source>
</evidence>
<organism evidence="19 20">
    <name type="scientific">Basidiobolus meristosporus CBS 931.73</name>
    <dbReference type="NCBI Taxonomy" id="1314790"/>
    <lineage>
        <taxon>Eukaryota</taxon>
        <taxon>Fungi</taxon>
        <taxon>Fungi incertae sedis</taxon>
        <taxon>Zoopagomycota</taxon>
        <taxon>Entomophthoromycotina</taxon>
        <taxon>Basidiobolomycetes</taxon>
        <taxon>Basidiobolales</taxon>
        <taxon>Basidiobolaceae</taxon>
        <taxon>Basidiobolus</taxon>
    </lineage>
</organism>
<dbReference type="GO" id="GO:0006656">
    <property type="term" value="P:phosphatidylcholine biosynthetic process"/>
    <property type="evidence" value="ECO:0007669"/>
    <property type="project" value="UniProtKB-UniRule"/>
</dbReference>
<dbReference type="PANTHER" id="PTHR15458">
    <property type="entry name" value="PHOSPHATIDYLETHANOLAMINE N-METHYLTRANSFERASE"/>
    <property type="match status" value="1"/>
</dbReference>
<feature type="topological domain" description="Lumenal" evidence="17">
    <location>
        <begin position="113"/>
        <end position="155"/>
    </location>
</feature>
<gene>
    <name evidence="19" type="ORF">K493DRAFT_253763</name>
</gene>
<keyword evidence="5 17" id="KW-0808">Transferase</keyword>
<dbReference type="InterPro" id="IPR007318">
    <property type="entry name" value="Phopholipid_MeTrfase"/>
</dbReference>
<evidence type="ECO:0000256" key="9">
    <source>
        <dbReference type="ARBA" id="ARBA00022989"/>
    </source>
</evidence>
<comment type="pathway">
    <text evidence="2">Lipid metabolism.</text>
</comment>
<feature type="transmembrane region" description="Helical" evidence="18">
    <location>
        <begin position="51"/>
        <end position="69"/>
    </location>
</feature>
<evidence type="ECO:0000256" key="3">
    <source>
        <dbReference type="ARBA" id="ARBA00022516"/>
    </source>
</evidence>
<evidence type="ECO:0000256" key="10">
    <source>
        <dbReference type="ARBA" id="ARBA00023098"/>
    </source>
</evidence>
<evidence type="ECO:0000256" key="11">
    <source>
        <dbReference type="ARBA" id="ARBA00023128"/>
    </source>
</evidence>
<evidence type="ECO:0000256" key="15">
    <source>
        <dbReference type="ARBA" id="ARBA00051252"/>
    </source>
</evidence>
<dbReference type="InParanoid" id="A0A1Y1Z1L5"/>
<dbReference type="PANTHER" id="PTHR15458:SF5">
    <property type="entry name" value="PHOSPHATIDYLETHANOLAMINE N-METHYLTRANSFERASE"/>
    <property type="match status" value="1"/>
</dbReference>
<keyword evidence="12 17" id="KW-0472">Membrane</keyword>
<accession>A0A1Y1Z1L5</accession>
<keyword evidence="13 17" id="KW-0594">Phospholipid biosynthesis</keyword>
<comment type="subcellular location">
    <subcellularLocation>
        <location evidence="17">Endoplasmic reticulum membrane</location>
        <topology evidence="17">Multi-pass membrane protein</topology>
    </subcellularLocation>
    <subcellularLocation>
        <location evidence="17">Mitochondrion membrane</location>
        <topology evidence="17">Multi-pass membrane protein</topology>
    </subcellularLocation>
</comment>
<comment type="similarity">
    <text evidence="17">Belongs to the class VI-like SAM-binding methyltransferase superfamily. PEMT/PEM2 methyltransferase family.</text>
</comment>
<evidence type="ECO:0000256" key="13">
    <source>
        <dbReference type="ARBA" id="ARBA00023209"/>
    </source>
</evidence>
<keyword evidence="10 17" id="KW-0443">Lipid metabolism</keyword>
<comment type="catalytic activity">
    <reaction evidence="15">
        <text>a 1,2-diacyl-sn-glycero-3-phospho-N,N-dimethylethanolamine + S-adenosyl-L-methionine = a 1,2-diacyl-sn-glycero-3-phosphocholine + S-adenosyl-L-homocysteine + H(+)</text>
        <dbReference type="Rhea" id="RHEA:32739"/>
        <dbReference type="ChEBI" id="CHEBI:15378"/>
        <dbReference type="ChEBI" id="CHEBI:57643"/>
        <dbReference type="ChEBI" id="CHEBI:57856"/>
        <dbReference type="ChEBI" id="CHEBI:59789"/>
        <dbReference type="ChEBI" id="CHEBI:64572"/>
        <dbReference type="EC" id="2.1.1.71"/>
    </reaction>
</comment>
<name>A0A1Y1Z1L5_9FUNG</name>
<dbReference type="FunFam" id="1.20.120.1630:FF:000005">
    <property type="entry name" value="Phosphatidylethanolamine N-methyltransferase"/>
    <property type="match status" value="1"/>
</dbReference>
<dbReference type="GO" id="GO:0000773">
    <property type="term" value="F:phosphatidyl-N-methylethanolamine N-methyltransferase activity"/>
    <property type="evidence" value="ECO:0007669"/>
    <property type="project" value="UniProtKB-UniRule"/>
</dbReference>
<feature type="topological domain" description="Cytoplasmic" evidence="17">
    <location>
        <begin position="177"/>
        <end position="190"/>
    </location>
</feature>
<evidence type="ECO:0000256" key="8">
    <source>
        <dbReference type="ARBA" id="ARBA00022824"/>
    </source>
</evidence>
<keyword evidence="14 17" id="KW-1208">Phospholipid metabolism</keyword>
<evidence type="ECO:0000256" key="4">
    <source>
        <dbReference type="ARBA" id="ARBA00022603"/>
    </source>
</evidence>
<comment type="pathway">
    <text evidence="1 17">Phospholipid metabolism; phosphatidylcholine biosynthesis.</text>
</comment>
<dbReference type="InterPro" id="IPR024960">
    <property type="entry name" value="PEMT/MFAP"/>
</dbReference>
<evidence type="ECO:0000256" key="17">
    <source>
        <dbReference type="HAMAP-Rule" id="MF_03216"/>
    </source>
</evidence>
<comment type="catalytic activity">
    <reaction evidence="16 17">
        <text>a 1,2-diacyl-sn-glycero-3-phospho-N-methylethanolamine + S-adenosyl-L-methionine = a 1,2-diacyl-sn-glycero-3-phospho-N,N-dimethylethanolamine + S-adenosyl-L-homocysteine + H(+)</text>
        <dbReference type="Rhea" id="RHEA:32735"/>
        <dbReference type="ChEBI" id="CHEBI:15378"/>
        <dbReference type="ChEBI" id="CHEBI:57856"/>
        <dbReference type="ChEBI" id="CHEBI:59789"/>
        <dbReference type="ChEBI" id="CHEBI:64572"/>
        <dbReference type="ChEBI" id="CHEBI:64573"/>
        <dbReference type="EC" id="2.1.1.71"/>
    </reaction>
</comment>
<sequence length="190" mass="21298">MLKLVDFEKASFWYALASIFFNPTFWNVVARQEYHSKLLTKLAGGNPYRGCYGLALTIFSLGIFRDYLYSQALSEQPVHPLLQTDLVKLLAAGLFVCGNVLVLTSMYTLGVTGTYLGDYFGILMSQRVTGFPFNVSNNPMYHGSTMIFLASALWYGVPAGILLTAVVYITYNVALKFEEPFTAMIYSKRK</sequence>
<dbReference type="GO" id="GO:0005789">
    <property type="term" value="C:endoplasmic reticulum membrane"/>
    <property type="evidence" value="ECO:0007669"/>
    <property type="project" value="UniProtKB-SubCell"/>
</dbReference>
<keyword evidence="20" id="KW-1185">Reference proteome</keyword>
<dbReference type="AlphaFoldDB" id="A0A1Y1Z1L5"/>
<protein>
    <recommendedName>
        <fullName evidence="17">Phosphatidyl-N-methylethanolamine N-methyltransferase</fullName>
        <ecNumber evidence="17">2.1.1.71</ecNumber>
    </recommendedName>
    <alternativeName>
        <fullName evidence="17">Phospholipid methyltransferase</fullName>
        <shortName evidence="17">PLMT</shortName>
    </alternativeName>
</protein>
<evidence type="ECO:0000256" key="14">
    <source>
        <dbReference type="ARBA" id="ARBA00023264"/>
    </source>
</evidence>
<proteinExistence type="inferred from homology"/>
<keyword evidence="7 17" id="KW-0812">Transmembrane</keyword>
<dbReference type="UniPathway" id="UPA00753"/>
<evidence type="ECO:0000256" key="6">
    <source>
        <dbReference type="ARBA" id="ARBA00022691"/>
    </source>
</evidence>
<evidence type="ECO:0000256" key="5">
    <source>
        <dbReference type="ARBA" id="ARBA00022679"/>
    </source>
</evidence>
<dbReference type="FunCoup" id="A0A1Y1Z1L5">
    <property type="interactions" value="88"/>
</dbReference>
<dbReference type="STRING" id="1314790.A0A1Y1Z1L5"/>
<dbReference type="OrthoDB" id="8300106at2759"/>
<dbReference type="Gene3D" id="1.20.120.1630">
    <property type="match status" value="1"/>
</dbReference>
<comment type="caution">
    <text evidence="19">The sequence shown here is derived from an EMBL/GenBank/DDBJ whole genome shotgun (WGS) entry which is preliminary data.</text>
</comment>
<evidence type="ECO:0000256" key="18">
    <source>
        <dbReference type="SAM" id="Phobius"/>
    </source>
</evidence>
<dbReference type="Proteomes" id="UP000193498">
    <property type="component" value="Unassembled WGS sequence"/>
</dbReference>